<keyword evidence="12 13" id="KW-0636">Prenylation</keyword>
<organism evidence="16 17">
    <name type="scientific">Bursaphelenchus okinawaensis</name>
    <dbReference type="NCBI Taxonomy" id="465554"/>
    <lineage>
        <taxon>Eukaryota</taxon>
        <taxon>Metazoa</taxon>
        <taxon>Ecdysozoa</taxon>
        <taxon>Nematoda</taxon>
        <taxon>Chromadorea</taxon>
        <taxon>Rhabditida</taxon>
        <taxon>Tylenchina</taxon>
        <taxon>Tylenchomorpha</taxon>
        <taxon>Aphelenchoidea</taxon>
        <taxon>Aphelenchoididae</taxon>
        <taxon>Bursaphelenchus</taxon>
    </lineage>
</organism>
<dbReference type="InterPro" id="IPR012341">
    <property type="entry name" value="6hp_glycosidase-like_sf"/>
</dbReference>
<dbReference type="GO" id="GO:0005516">
    <property type="term" value="F:calmodulin binding"/>
    <property type="evidence" value="ECO:0007669"/>
    <property type="project" value="UniProtKB-KW"/>
</dbReference>
<dbReference type="OrthoDB" id="5971574at2759"/>
<reference evidence="16" key="1">
    <citation type="submission" date="2020-09" db="EMBL/GenBank/DDBJ databases">
        <authorList>
            <person name="Kikuchi T."/>
        </authorList>
    </citation>
    <scope>NUCLEOTIDE SEQUENCE</scope>
    <source>
        <strain evidence="16">SH1</strain>
    </source>
</reference>
<dbReference type="InterPro" id="IPR008928">
    <property type="entry name" value="6-hairpin_glycosidase_sf"/>
</dbReference>
<evidence type="ECO:0000256" key="4">
    <source>
        <dbReference type="ARBA" id="ARBA00007128"/>
    </source>
</evidence>
<dbReference type="InterPro" id="IPR045583">
    <property type="entry name" value="KPBA/B_C"/>
</dbReference>
<keyword evidence="9 13" id="KW-0472">Membrane</keyword>
<keyword evidence="8 13" id="KW-0112">Calmodulin-binding</keyword>
<comment type="subcellular location">
    <subcellularLocation>
        <location evidence="2 13">Cell membrane</location>
        <topology evidence="2 13">Lipid-anchor</topology>
        <orientation evidence="2 13">Cytoplasmic side</orientation>
    </subcellularLocation>
</comment>
<dbReference type="InterPro" id="IPR008734">
    <property type="entry name" value="PHK_A/B_su"/>
</dbReference>
<accession>A0A811KCR4</accession>
<comment type="function">
    <text evidence="1">Phosphorylase b kinase catalyzes the phosphorylation of serine in certain substrates, including troponin I. The alpha chain may bind calmodulin.</text>
</comment>
<keyword evidence="6" id="KW-0597">Phosphoprotein</keyword>
<evidence type="ECO:0000256" key="6">
    <source>
        <dbReference type="ARBA" id="ARBA00022553"/>
    </source>
</evidence>
<keyword evidence="11 13" id="KW-0449">Lipoprotein</keyword>
<comment type="caution">
    <text evidence="16">The sequence shown here is derived from an EMBL/GenBank/DDBJ whole genome shotgun (WGS) entry which is preliminary data.</text>
</comment>
<dbReference type="FunFam" id="1.50.10.10:FF:000004">
    <property type="entry name" value="Phosphorylase b kinase regulatory subunit"/>
    <property type="match status" value="1"/>
</dbReference>
<dbReference type="Proteomes" id="UP000783686">
    <property type="component" value="Unassembled WGS sequence"/>
</dbReference>
<keyword evidence="10 13" id="KW-0119">Carbohydrate metabolism</keyword>
<comment type="pathway">
    <text evidence="3 13">Glycan biosynthesis; glycogen metabolism.</text>
</comment>
<dbReference type="UniPathway" id="UPA00163"/>
<evidence type="ECO:0000256" key="10">
    <source>
        <dbReference type="ARBA" id="ARBA00023277"/>
    </source>
</evidence>
<dbReference type="Pfam" id="PF19292">
    <property type="entry name" value="KPBB_C"/>
    <property type="match status" value="1"/>
</dbReference>
<evidence type="ECO:0000256" key="3">
    <source>
        <dbReference type="ARBA" id="ARBA00005131"/>
    </source>
</evidence>
<evidence type="ECO:0000259" key="14">
    <source>
        <dbReference type="Pfam" id="PF00723"/>
    </source>
</evidence>
<evidence type="ECO:0000256" key="11">
    <source>
        <dbReference type="ARBA" id="ARBA00023288"/>
    </source>
</evidence>
<dbReference type="SUPFAM" id="SSF48208">
    <property type="entry name" value="Six-hairpin glycosidases"/>
    <property type="match status" value="1"/>
</dbReference>
<evidence type="ECO:0000256" key="9">
    <source>
        <dbReference type="ARBA" id="ARBA00023136"/>
    </source>
</evidence>
<dbReference type="Proteomes" id="UP000614601">
    <property type="component" value="Unassembled WGS sequence"/>
</dbReference>
<evidence type="ECO:0000256" key="7">
    <source>
        <dbReference type="ARBA" id="ARBA00022600"/>
    </source>
</evidence>
<name>A0A811KCR4_9BILA</name>
<dbReference type="EMBL" id="CAJFDH010000003">
    <property type="protein sequence ID" value="CAD5214097.1"/>
    <property type="molecule type" value="Genomic_DNA"/>
</dbReference>
<evidence type="ECO:0000256" key="1">
    <source>
        <dbReference type="ARBA" id="ARBA00002837"/>
    </source>
</evidence>
<dbReference type="Gene3D" id="1.50.10.10">
    <property type="match status" value="1"/>
</dbReference>
<dbReference type="GO" id="GO:0005977">
    <property type="term" value="P:glycogen metabolic process"/>
    <property type="evidence" value="ECO:0007669"/>
    <property type="project" value="UniProtKB-UniPathway"/>
</dbReference>
<evidence type="ECO:0000256" key="8">
    <source>
        <dbReference type="ARBA" id="ARBA00022860"/>
    </source>
</evidence>
<sequence length="1214" mass="139248">MRARTQSGIRLDQLLYIVEETVLKNQDPVTGLVTNHPNDFPEHAWIRDNVYAVQAVWAMYRAYQKSAEFDEDLAKAHQLGMQCVKLMQSLLECMMRQVDKVEQFKRHQRSFDSIHAKYSARTKTTVVRDNEWGHLQLDSISLFLLTLAQMTASGLQIIRNWDEIAFIQNLVYYIEVGYRTPDFGVWERGDKTNQGIRELNASSIGMAKAALQALNDCGDLFGDGSKGSVVHVLPDEIQQCSAVLSSMLPRESFSKETDSSLLAIISYPAFAVEDSDLVETTRQTILETLYGKYGCRRFLRDGFKTALEDRSRLYYNNDELQKFENIECEWPVFLCYLLLDGLFRKDKDDTEKYYRQLQEVLTRTTDGRNLFLLPELYSLPLDCVEKERTERGTQKRVPAGTIPFIWGQSLYIVACLLYDGFLTPAEIDPLSRRLSGIEQRPSSEVQVVILAESREVQKELELNDIEAQMMHEIDPIFSIQPASAFAKILERVGESKKLNLTGRPSDRDIGLLSTSRLYHLGQKFVVFLPQFMDRRRSYLMYDIRILMDEWASELHYIYTSWNSVSISGRPLVVLSISKNMLEATSIVLGNGLARRRQKSTVIGALKKIKNGYIGGARVVMKNIGDFFRTTSVSKLEFRDLDVDSYFNAYSRSAPKTLPVTAAETKAATPGVRRQDSVKERWNKQFNTVQQASMRHRSIIMDSNDQDLEKLRLAYAKTDLKTDRPNLDHLSPVQEGKAEHKLHKGAHLHHTMHGSASNSSLDHAQMKEMHGDDLVNMLSEADDLDEQASLVHFLYLKYGLDYDTHLNDTQGVTVRVLIEEVYQKVCEQREWSWVRLTAGLLRRQMDELTKSVTHLLVRQKQITLGVPSKIERPITSPRTREELKHILDEVYSDDPSSYTLAQEIIICLGSLVRTEPNLFIEMLRLRVGLIIQILASEISRIRGMSGAEALQQLLSISPFELKCMLFSLLSGKLLEDVGVDEDQGIRELRTGMGSFRKQIEVRKSLRKSRSLRSQPVEEVNDLMSDFSEPEELYGEEFQFGIWLRHRRIDGALNRVPPNFYSDLWDTLRLFPRGLSINGVILDRRLTQEMTRREIKFALQVEQVLNMIGEPEYREMIVEVLTLMRRLDKIIVAEPRIPQDHPFDVDQVLWLANHIFVDHNREMNTIVMECCGEGHPCDGARGICRHFYDSAPCGEYGSAHYVIKSLIDIFAPPSDI</sequence>
<keyword evidence="7 13" id="KW-0321">Glycogen metabolism</keyword>
<evidence type="ECO:0000256" key="2">
    <source>
        <dbReference type="ARBA" id="ARBA00004342"/>
    </source>
</evidence>
<evidence type="ECO:0000256" key="5">
    <source>
        <dbReference type="ARBA" id="ARBA00022475"/>
    </source>
</evidence>
<comment type="similarity">
    <text evidence="4 13">Belongs to the phosphorylase b kinase regulatory chain family.</text>
</comment>
<feature type="domain" description="GH15-like" evidence="14">
    <location>
        <begin position="8"/>
        <end position="927"/>
    </location>
</feature>
<evidence type="ECO:0000256" key="12">
    <source>
        <dbReference type="ARBA" id="ARBA00023289"/>
    </source>
</evidence>
<dbReference type="PANTHER" id="PTHR10749">
    <property type="entry name" value="PHOSPHORYLASE B KINASE REGULATORY SUBUNIT"/>
    <property type="match status" value="1"/>
</dbReference>
<evidence type="ECO:0000259" key="15">
    <source>
        <dbReference type="Pfam" id="PF19292"/>
    </source>
</evidence>
<keyword evidence="17" id="KW-1185">Reference proteome</keyword>
<dbReference type="Pfam" id="PF00723">
    <property type="entry name" value="Glyco_hydro_15"/>
    <property type="match status" value="1"/>
</dbReference>
<evidence type="ECO:0000313" key="16">
    <source>
        <dbReference type="EMBL" id="CAD5214097.1"/>
    </source>
</evidence>
<dbReference type="AlphaFoldDB" id="A0A811KCR4"/>
<evidence type="ECO:0000313" key="17">
    <source>
        <dbReference type="Proteomes" id="UP000614601"/>
    </source>
</evidence>
<dbReference type="InterPro" id="IPR011613">
    <property type="entry name" value="GH15-like"/>
</dbReference>
<dbReference type="GO" id="GO:0005964">
    <property type="term" value="C:phosphorylase kinase complex"/>
    <property type="evidence" value="ECO:0007669"/>
    <property type="project" value="TreeGrafter"/>
</dbReference>
<dbReference type="EMBL" id="CAJFCW020000003">
    <property type="protein sequence ID" value="CAG9102078.1"/>
    <property type="molecule type" value="Genomic_DNA"/>
</dbReference>
<evidence type="ECO:0000256" key="13">
    <source>
        <dbReference type="RuleBase" id="RU364123"/>
    </source>
</evidence>
<gene>
    <name evidence="16" type="ORF">BOKJ2_LOCUS5422</name>
</gene>
<feature type="domain" description="Phosphorylase b kinase regulatory subunit alpha/beta C-terminal" evidence="15">
    <location>
        <begin position="1000"/>
        <end position="1141"/>
    </location>
</feature>
<keyword evidence="5 13" id="KW-1003">Cell membrane</keyword>
<proteinExistence type="inferred from homology"/>
<dbReference type="GO" id="GO:0005886">
    <property type="term" value="C:plasma membrane"/>
    <property type="evidence" value="ECO:0007669"/>
    <property type="project" value="UniProtKB-SubCell"/>
</dbReference>
<dbReference type="PANTHER" id="PTHR10749:SF7">
    <property type="entry name" value="PHOSPHORYLASE B KINASE REGULATORY SUBUNIT ALPHA-RELATED"/>
    <property type="match status" value="1"/>
</dbReference>
<protein>
    <recommendedName>
        <fullName evidence="13">Phosphorylase b kinase regulatory subunit</fullName>
    </recommendedName>
</protein>